<keyword evidence="3" id="KW-0414">Isoprene biosynthesis</keyword>
<dbReference type="EMBL" id="DUAV01000021">
    <property type="protein sequence ID" value="HIG63306.1"/>
    <property type="molecule type" value="Genomic_DNA"/>
</dbReference>
<dbReference type="Pfam" id="PF04412">
    <property type="entry name" value="AcnX"/>
    <property type="match status" value="1"/>
</dbReference>
<feature type="region of interest" description="Disordered" evidence="11">
    <location>
        <begin position="400"/>
        <end position="422"/>
    </location>
</feature>
<dbReference type="Gene3D" id="3.50.30.10">
    <property type="entry name" value="Phosphohistidine domain"/>
    <property type="match status" value="1"/>
</dbReference>
<sequence>MKLTPDQQAMFAGDRGAAKQMAMRLLVDLGTAAGAPRLVPVVAAHVSGVSPLTGGHGLITFLERLGDDARVAVETTLNSAGCDSRCWREMGATADYVARQKRILDAYAQLGVRLTLSCTPYEATAAPLPDGVGAWAESNAVCYANSYTDLRTNRDSGLSALAAAICGCTPDYGLLRDEHRTANLLVEVECELAEPVDFSVLGDWVGKQLSPGLALPWGPVPHFRGVGAASHESRKALSAAAANYGCALLYLDEPPAADYRATLRFTAAELAARYAELAPRHRVDLVVIGCPQASPGEVRVTAELVRGRMLPAGRLWVFTAARHWDALRDEVAAIEAAGGMVLRDTCPEVVHYDRACVNHILTNSLKAEHYLQSGLNSMPTSVAPLADCIAHAADPALAGDDRASASSGASPHAAAHRSAKAPQAGELSLAGSGIESQDAWVIEGEALVTDVPLTFLGFVNRRTGVVEEPGHPLDGQSIAGRVLVFPRGSGSSVAPYVLLGLLYRDRGPLAVVNTALDQQTLPACSLLGVPYAHSFDADPCLALNSGDRVRLELRDGAVALEVLARGLKA</sequence>
<evidence type="ECO:0000256" key="10">
    <source>
        <dbReference type="ARBA" id="ARBA00047196"/>
    </source>
</evidence>
<protein>
    <recommendedName>
        <fullName evidence="10">Phosphomevalonate dehydratase large subunit</fullName>
        <ecNumber evidence="9">4.2.1.182</ecNumber>
    </recommendedName>
</protein>
<gene>
    <name evidence="14" type="ORF">EYQ16_02145</name>
</gene>
<dbReference type="GO" id="GO:0016829">
    <property type="term" value="F:lyase activity"/>
    <property type="evidence" value="ECO:0007669"/>
    <property type="project" value="UniProtKB-KW"/>
</dbReference>
<dbReference type="PANTHER" id="PTHR36577:SF3">
    <property type="entry name" value="DUF521 DOMAIN PROTEIN (AFU_ORTHOLOGUE AFUA_6G00490)"/>
    <property type="match status" value="1"/>
</dbReference>
<evidence type="ECO:0000256" key="2">
    <source>
        <dbReference type="ARBA" id="ARBA00023004"/>
    </source>
</evidence>
<comment type="similarity">
    <text evidence="7">Belongs to the AcnX type II large subunit family.</text>
</comment>
<evidence type="ECO:0000259" key="12">
    <source>
        <dbReference type="Pfam" id="PF01989"/>
    </source>
</evidence>
<evidence type="ECO:0000256" key="3">
    <source>
        <dbReference type="ARBA" id="ARBA00023229"/>
    </source>
</evidence>
<organism evidence="14 15">
    <name type="scientific">Marine Group III euryarchaeote</name>
    <dbReference type="NCBI Taxonomy" id="2173149"/>
    <lineage>
        <taxon>Archaea</taxon>
        <taxon>Methanobacteriati</taxon>
        <taxon>Thermoplasmatota</taxon>
        <taxon>Thermoplasmata</taxon>
        <taxon>Candidatus Thermoprofundales</taxon>
    </lineage>
</organism>
<evidence type="ECO:0000256" key="4">
    <source>
        <dbReference type="ARBA" id="ARBA00023239"/>
    </source>
</evidence>
<keyword evidence="4" id="KW-0456">Lyase</keyword>
<dbReference type="EC" id="4.2.1.182" evidence="9"/>
<evidence type="ECO:0000259" key="13">
    <source>
        <dbReference type="Pfam" id="PF04412"/>
    </source>
</evidence>
<feature type="domain" description="Phosphomevalonate dehydratase large subunit-like" evidence="13">
    <location>
        <begin position="1"/>
        <end position="389"/>
    </location>
</feature>
<accession>A0A7C8DI45</accession>
<evidence type="ECO:0000313" key="15">
    <source>
        <dbReference type="Proteomes" id="UP000589516"/>
    </source>
</evidence>
<dbReference type="InterPro" id="IPR002840">
    <property type="entry name" value="PMDh-S-like_dom"/>
</dbReference>
<comment type="pathway">
    <text evidence="1">Isoprenoid biosynthesis; isopentenyl diphosphate biosynthesis via mevalonate pathway.</text>
</comment>
<keyword evidence="2" id="KW-0408">Iron</keyword>
<proteinExistence type="inferred from homology"/>
<dbReference type="SUPFAM" id="SSF52016">
    <property type="entry name" value="LeuD/IlvD-like"/>
    <property type="match status" value="1"/>
</dbReference>
<feature type="domain" description="Phosphomevalonate dehydratase small subunit-like" evidence="12">
    <location>
        <begin position="453"/>
        <end position="530"/>
    </location>
</feature>
<evidence type="ECO:0000256" key="8">
    <source>
        <dbReference type="ARBA" id="ARBA00046520"/>
    </source>
</evidence>
<evidence type="ECO:0000256" key="6">
    <source>
        <dbReference type="ARBA" id="ARBA00045299"/>
    </source>
</evidence>
<comment type="caution">
    <text evidence="14">The sequence shown here is derived from an EMBL/GenBank/DDBJ whole genome shotgun (WGS) entry which is preliminary data.</text>
</comment>
<feature type="compositionally biased region" description="Low complexity" evidence="11">
    <location>
        <begin position="404"/>
        <end position="413"/>
    </location>
</feature>
<comment type="function">
    <text evidence="6">Component of a hydro-lyase that catalyzes the dehydration of mevalonate 5-phosphate (MVA5P) to form trans-anhydromevalonate 5-phosphate (tAHMP). Involved in the archaeal mevalonate (MVA) pathway, which provides fundamental precursors for isoprenoid biosynthesis, such as isopentenyl diphosphate (IPP) and dimethylallyl diphosphate (DMAPP).</text>
</comment>
<dbReference type="Proteomes" id="UP000589516">
    <property type="component" value="Unassembled WGS sequence"/>
</dbReference>
<comment type="subunit">
    <text evidence="8">Heterodimer composed of a large subunit (PMDh-L) and a small subunit (PMDh-S).</text>
</comment>
<comment type="catalytic activity">
    <reaction evidence="5">
        <text>(R)-5-phosphomevalonate = (2E)-3-methyl-5-phosphooxypent-2-enoate + H2O</text>
        <dbReference type="Rhea" id="RHEA:78975"/>
        <dbReference type="ChEBI" id="CHEBI:15377"/>
        <dbReference type="ChEBI" id="CHEBI:58146"/>
        <dbReference type="ChEBI" id="CHEBI:229665"/>
        <dbReference type="EC" id="4.2.1.182"/>
    </reaction>
    <physiologicalReaction direction="left-to-right" evidence="5">
        <dbReference type="Rhea" id="RHEA:78976"/>
    </physiologicalReaction>
</comment>
<evidence type="ECO:0000256" key="1">
    <source>
        <dbReference type="ARBA" id="ARBA00005092"/>
    </source>
</evidence>
<reference evidence="15" key="1">
    <citation type="journal article" date="2019" name="bioRxiv">
        <title>Genome diversification in globally distributed novel marine Proteobacteria is linked to environmental adaptation.</title>
        <authorList>
            <person name="Zhou Z."/>
            <person name="Tran P.Q."/>
            <person name="Kieft K."/>
            <person name="Anantharaman K."/>
        </authorList>
    </citation>
    <scope>NUCLEOTIDE SEQUENCE [LARGE SCALE GENOMIC DNA]</scope>
</reference>
<name>A0A7C8DI45_9ARCH</name>
<evidence type="ECO:0000313" key="14">
    <source>
        <dbReference type="EMBL" id="HIG63306.1"/>
    </source>
</evidence>
<evidence type="ECO:0000256" key="9">
    <source>
        <dbReference type="ARBA" id="ARBA00047176"/>
    </source>
</evidence>
<dbReference type="Pfam" id="PF01989">
    <property type="entry name" value="AcnX_swivel_put"/>
    <property type="match status" value="1"/>
</dbReference>
<dbReference type="InterPro" id="IPR007506">
    <property type="entry name" value="PMDh-L-like_dom"/>
</dbReference>
<evidence type="ECO:0000256" key="11">
    <source>
        <dbReference type="SAM" id="MobiDB-lite"/>
    </source>
</evidence>
<evidence type="ECO:0000256" key="7">
    <source>
        <dbReference type="ARBA" id="ARBA00046333"/>
    </source>
</evidence>
<dbReference type="PANTHER" id="PTHR36577">
    <property type="entry name" value="DUF521 DOMAIN PROTEIN (AFU_ORTHOLOGUE AFUA_6G00490)"/>
    <property type="match status" value="1"/>
</dbReference>
<evidence type="ECO:0000256" key="5">
    <source>
        <dbReference type="ARBA" id="ARBA00045120"/>
    </source>
</evidence>
<dbReference type="AlphaFoldDB" id="A0A7C8DI45"/>